<protein>
    <submittedName>
        <fullName evidence="2">Putative secretory peptide-58</fullName>
    </submittedName>
</protein>
<organism evidence="2">
    <name type="scientific">Pleurobrachia bachei</name>
    <name type="common">Sea gooseberry</name>
    <dbReference type="NCBI Taxonomy" id="34499"/>
    <lineage>
        <taxon>Eukaryota</taxon>
        <taxon>Metazoa</taxon>
        <taxon>Ctenophora</taxon>
        <taxon>Tentaculata</taxon>
        <taxon>Cydippida</taxon>
        <taxon>Pleurobrachiidae</taxon>
        <taxon>Pleurobrachia</taxon>
    </lineage>
</organism>
<keyword evidence="1" id="KW-0732">Signal</keyword>
<feature type="chain" id="PRO_5004053585" evidence="1">
    <location>
        <begin position="21"/>
        <end position="129"/>
    </location>
</feature>
<feature type="signal peptide" evidence="1">
    <location>
        <begin position="1"/>
        <end position="20"/>
    </location>
</feature>
<dbReference type="EMBL" id="JQ700368">
    <property type="protein sequence ID" value="AFK75468.1"/>
    <property type="molecule type" value="mRNA"/>
</dbReference>
<accession>M4H1S0</accession>
<proteinExistence type="evidence at transcript level"/>
<reference evidence="2" key="1">
    <citation type="submission" date="2012-02" db="EMBL/GenBank/DDBJ databases">
        <title>The genome of the ctenophore, Pleurobrachia bachei.</title>
        <authorList>
            <person name="Kohn A.B."/>
            <person name="Citarella M."/>
            <person name="Moroz L.L."/>
        </authorList>
    </citation>
    <scope>NUCLEOTIDE SEQUENCE</scope>
</reference>
<name>M4H1S0_PLEBA</name>
<evidence type="ECO:0000313" key="2">
    <source>
        <dbReference type="EMBL" id="AFK75468.1"/>
    </source>
</evidence>
<dbReference type="AlphaFoldDB" id="M4H1S0"/>
<sequence>MLKLVTFVALLAALLSVAVSRPHHRAVKNEDLTSSPPVTDLISNEEDAFLLSRTNDEDAVIATEQDDEPVYVILKPRRSGNNKKKRSGRNRVIVYNPRSWDGRNRKRNNNNLGLAGAFFYVPPHTIPSG</sequence>
<evidence type="ECO:0000256" key="1">
    <source>
        <dbReference type="SAM" id="SignalP"/>
    </source>
</evidence>